<organism evidence="3 4">
    <name type="scientific">Mucilaginibacter pedocola</name>
    <dbReference type="NCBI Taxonomy" id="1792845"/>
    <lineage>
        <taxon>Bacteria</taxon>
        <taxon>Pseudomonadati</taxon>
        <taxon>Bacteroidota</taxon>
        <taxon>Sphingobacteriia</taxon>
        <taxon>Sphingobacteriales</taxon>
        <taxon>Sphingobacteriaceae</taxon>
        <taxon>Mucilaginibacter</taxon>
    </lineage>
</organism>
<dbReference type="CDD" id="cd00093">
    <property type="entry name" value="HTH_XRE"/>
    <property type="match status" value="1"/>
</dbReference>
<feature type="domain" description="HTH cro/C1-type" evidence="2">
    <location>
        <begin position="14"/>
        <end position="68"/>
    </location>
</feature>
<dbReference type="EMBL" id="MBTF01000007">
    <property type="protein sequence ID" value="OOQ60360.1"/>
    <property type="molecule type" value="Genomic_DNA"/>
</dbReference>
<comment type="caution">
    <text evidence="3">The sequence shown here is derived from an EMBL/GenBank/DDBJ whole genome shotgun (WGS) entry which is preliminary data.</text>
</comment>
<dbReference type="Gene3D" id="1.10.260.40">
    <property type="entry name" value="lambda repressor-like DNA-binding domains"/>
    <property type="match status" value="1"/>
</dbReference>
<dbReference type="InterPro" id="IPR001387">
    <property type="entry name" value="Cro/C1-type_HTH"/>
</dbReference>
<keyword evidence="1" id="KW-0238">DNA-binding</keyword>
<evidence type="ECO:0000313" key="3">
    <source>
        <dbReference type="EMBL" id="OOQ60360.1"/>
    </source>
</evidence>
<evidence type="ECO:0000259" key="2">
    <source>
        <dbReference type="PROSITE" id="PS50943"/>
    </source>
</evidence>
<protein>
    <recommendedName>
        <fullName evidence="2">HTH cro/C1-type domain-containing protein</fullName>
    </recommendedName>
</protein>
<proteinExistence type="predicted"/>
<dbReference type="Pfam" id="PF01381">
    <property type="entry name" value="HTH_3"/>
    <property type="match status" value="1"/>
</dbReference>
<keyword evidence="4" id="KW-1185">Reference proteome</keyword>
<dbReference type="GO" id="GO:0003677">
    <property type="term" value="F:DNA binding"/>
    <property type="evidence" value="ECO:0007669"/>
    <property type="project" value="UniProtKB-KW"/>
</dbReference>
<dbReference type="SMART" id="SM00530">
    <property type="entry name" value="HTH_XRE"/>
    <property type="match status" value="1"/>
</dbReference>
<dbReference type="InterPro" id="IPR050807">
    <property type="entry name" value="TransReg_Diox_bact_type"/>
</dbReference>
<dbReference type="Proteomes" id="UP000189739">
    <property type="component" value="Unassembled WGS sequence"/>
</dbReference>
<gene>
    <name evidence="3" type="ORF">BC343_25390</name>
</gene>
<dbReference type="PROSITE" id="PS50943">
    <property type="entry name" value="HTH_CROC1"/>
    <property type="match status" value="1"/>
</dbReference>
<dbReference type="InterPro" id="IPR010982">
    <property type="entry name" value="Lambda_DNA-bd_dom_sf"/>
</dbReference>
<accession>A0A1S9PHC2</accession>
<reference evidence="3 4" key="1">
    <citation type="submission" date="2016-07" db="EMBL/GenBank/DDBJ databases">
        <title>Genomic analysis of zinc-resistant bacterium Mucilaginibacter pedocola TBZ30.</title>
        <authorList>
            <person name="Huang J."/>
            <person name="Tang J."/>
        </authorList>
    </citation>
    <scope>NUCLEOTIDE SEQUENCE [LARGE SCALE GENOMIC DNA]</scope>
    <source>
        <strain evidence="3 4">TBZ30</strain>
    </source>
</reference>
<dbReference type="AlphaFoldDB" id="A0A1S9PHC2"/>
<dbReference type="GO" id="GO:0003700">
    <property type="term" value="F:DNA-binding transcription factor activity"/>
    <property type="evidence" value="ECO:0007669"/>
    <property type="project" value="TreeGrafter"/>
</dbReference>
<dbReference type="SUPFAM" id="SSF47413">
    <property type="entry name" value="lambda repressor-like DNA-binding domains"/>
    <property type="match status" value="1"/>
</dbReference>
<dbReference type="PANTHER" id="PTHR46797">
    <property type="entry name" value="HTH-TYPE TRANSCRIPTIONAL REGULATOR"/>
    <property type="match status" value="1"/>
</dbReference>
<dbReference type="OrthoDB" id="2902336at2"/>
<evidence type="ECO:0000256" key="1">
    <source>
        <dbReference type="ARBA" id="ARBA00023125"/>
    </source>
</evidence>
<dbReference type="GO" id="GO:0005829">
    <property type="term" value="C:cytosol"/>
    <property type="evidence" value="ECO:0007669"/>
    <property type="project" value="TreeGrafter"/>
</dbReference>
<evidence type="ECO:0000313" key="4">
    <source>
        <dbReference type="Proteomes" id="UP000189739"/>
    </source>
</evidence>
<dbReference type="RefSeq" id="WP_078347640.1">
    <property type="nucleotide sequence ID" value="NZ_MBTF01000007.1"/>
</dbReference>
<name>A0A1S9PHC2_9SPHI</name>
<sequence length="73" mass="7964">MGKQGDSQTIGNRIKELRKEKGMSQMELAESSKLDVLTVIELESGKSEPTVGELIAIAKTLDMAMPELFRGVV</sequence>
<dbReference type="STRING" id="1792845.BC343_25390"/>
<dbReference type="PANTHER" id="PTHR46797:SF1">
    <property type="entry name" value="METHYLPHOSPHONATE SYNTHASE"/>
    <property type="match status" value="1"/>
</dbReference>